<reference evidence="2 3" key="1">
    <citation type="submission" date="2016-10" db="EMBL/GenBank/DDBJ databases">
        <authorList>
            <person name="de Groot N.N."/>
        </authorList>
    </citation>
    <scope>NUCLEOTIDE SEQUENCE [LARGE SCALE GENOMIC DNA]</scope>
    <source>
        <strain evidence="2 3">DSM 1283</strain>
    </source>
</reference>
<accession>A0A1I5GTN0</accession>
<evidence type="ECO:0000313" key="3">
    <source>
        <dbReference type="Proteomes" id="UP000198806"/>
    </source>
</evidence>
<keyword evidence="3" id="KW-1185">Reference proteome</keyword>
<name>A0A1I5GTN0_9FIRM</name>
<organism evidence="2 3">
    <name type="scientific">Anaerocolumna aminovalerica</name>
    <dbReference type="NCBI Taxonomy" id="1527"/>
    <lineage>
        <taxon>Bacteria</taxon>
        <taxon>Bacillati</taxon>
        <taxon>Bacillota</taxon>
        <taxon>Clostridia</taxon>
        <taxon>Lachnospirales</taxon>
        <taxon>Lachnospiraceae</taxon>
        <taxon>Anaerocolumna</taxon>
    </lineage>
</organism>
<proteinExistence type="predicted"/>
<dbReference type="AlphaFoldDB" id="A0A1I5GTN0"/>
<evidence type="ECO:0000313" key="2">
    <source>
        <dbReference type="EMBL" id="SFO39372.1"/>
    </source>
</evidence>
<dbReference type="OrthoDB" id="9801008at2"/>
<dbReference type="STRING" id="1527.SAMN04489757_12246"/>
<protein>
    <submittedName>
        <fullName evidence="2">Putative zinc ribbon domain-containing protein</fullName>
    </submittedName>
</protein>
<dbReference type="Pfam" id="PF12674">
    <property type="entry name" value="Zn_ribbon_2"/>
    <property type="match status" value="1"/>
</dbReference>
<gene>
    <name evidence="2" type="ORF">SAMN04489757_12246</name>
</gene>
<sequence>MAKESMCQSCGLPFNDEHAHFMTTEPDGSISIYCTNCYKDGKFTDPNLSMEELIEMIVPVLGKAIGEEEARKEMVALLPTLKRWKKE</sequence>
<evidence type="ECO:0000259" key="1">
    <source>
        <dbReference type="Pfam" id="PF12674"/>
    </source>
</evidence>
<dbReference type="Proteomes" id="UP000198806">
    <property type="component" value="Unassembled WGS sequence"/>
</dbReference>
<dbReference type="InterPro" id="IPR025868">
    <property type="entry name" value="Zn_ribbon_dom_put"/>
</dbReference>
<feature type="domain" description="Putative zinc ribbon" evidence="1">
    <location>
        <begin position="6"/>
        <end position="85"/>
    </location>
</feature>
<dbReference type="RefSeq" id="WP_091687271.1">
    <property type="nucleotide sequence ID" value="NZ_BAABFM010000004.1"/>
</dbReference>
<dbReference type="EMBL" id="FOWD01000022">
    <property type="protein sequence ID" value="SFO39372.1"/>
    <property type="molecule type" value="Genomic_DNA"/>
</dbReference>